<evidence type="ECO:0000313" key="3">
    <source>
        <dbReference type="EMBL" id="CAL1291918.1"/>
    </source>
</evidence>
<gene>
    <name evidence="3" type="ORF">LARSCL_LOCUS17362</name>
</gene>
<dbReference type="AlphaFoldDB" id="A0AAV2B9J3"/>
<comment type="caution">
    <text evidence="3">The sequence shown here is derived from an EMBL/GenBank/DDBJ whole genome shotgun (WGS) entry which is preliminary data.</text>
</comment>
<evidence type="ECO:0000256" key="1">
    <source>
        <dbReference type="SAM" id="MobiDB-lite"/>
    </source>
</evidence>
<keyword evidence="4" id="KW-1185">Reference proteome</keyword>
<proteinExistence type="predicted"/>
<sequence>MEIALGISVFLVCACGSAEAQLTYEKQYIPQQVKYDDEGPAYGGIHYKPGISKEPLSNSYENAREAIGSQAYVRSAGSPYPQPEHLHPIGPAPSLSRYSEESGKAPHYQLKNPSHDNPQVIYYRQPESHNSYHSQDHASQPEELRVSHGVEHHHPSHTSVSYPNVPRASHASLIHPQTAEPAYQTPKVAEQDNKQIYPVAEHRPPNAPQQSHATLIHPQSLAPGYQASKVADHEP</sequence>
<reference evidence="3 4" key="1">
    <citation type="submission" date="2024-04" db="EMBL/GenBank/DDBJ databases">
        <authorList>
            <person name="Rising A."/>
            <person name="Reimegard J."/>
            <person name="Sonavane S."/>
            <person name="Akerstrom W."/>
            <person name="Nylinder S."/>
            <person name="Hedman E."/>
            <person name="Kallberg Y."/>
        </authorList>
    </citation>
    <scope>NUCLEOTIDE SEQUENCE [LARGE SCALE GENOMIC DNA]</scope>
</reference>
<feature type="region of interest" description="Disordered" evidence="1">
    <location>
        <begin position="182"/>
        <end position="235"/>
    </location>
</feature>
<evidence type="ECO:0000256" key="2">
    <source>
        <dbReference type="SAM" id="SignalP"/>
    </source>
</evidence>
<feature type="chain" id="PRO_5043920557" evidence="2">
    <location>
        <begin position="21"/>
        <end position="235"/>
    </location>
</feature>
<feature type="signal peptide" evidence="2">
    <location>
        <begin position="1"/>
        <end position="20"/>
    </location>
</feature>
<evidence type="ECO:0000313" key="4">
    <source>
        <dbReference type="Proteomes" id="UP001497382"/>
    </source>
</evidence>
<organism evidence="3 4">
    <name type="scientific">Larinioides sclopetarius</name>
    <dbReference type="NCBI Taxonomy" id="280406"/>
    <lineage>
        <taxon>Eukaryota</taxon>
        <taxon>Metazoa</taxon>
        <taxon>Ecdysozoa</taxon>
        <taxon>Arthropoda</taxon>
        <taxon>Chelicerata</taxon>
        <taxon>Arachnida</taxon>
        <taxon>Araneae</taxon>
        <taxon>Araneomorphae</taxon>
        <taxon>Entelegynae</taxon>
        <taxon>Araneoidea</taxon>
        <taxon>Araneidae</taxon>
        <taxon>Larinioides</taxon>
    </lineage>
</organism>
<dbReference type="Proteomes" id="UP001497382">
    <property type="component" value="Unassembled WGS sequence"/>
</dbReference>
<feature type="region of interest" description="Disordered" evidence="1">
    <location>
        <begin position="74"/>
        <end position="164"/>
    </location>
</feature>
<name>A0AAV2B9J3_9ARAC</name>
<feature type="non-terminal residue" evidence="3">
    <location>
        <position position="235"/>
    </location>
</feature>
<protein>
    <submittedName>
        <fullName evidence="3">Uncharacterized protein</fullName>
    </submittedName>
</protein>
<accession>A0AAV2B9J3</accession>
<feature type="compositionally biased region" description="Basic and acidic residues" evidence="1">
    <location>
        <begin position="134"/>
        <end position="153"/>
    </location>
</feature>
<keyword evidence="2" id="KW-0732">Signal</keyword>
<dbReference type="EMBL" id="CAXIEN010000295">
    <property type="protein sequence ID" value="CAL1291918.1"/>
    <property type="molecule type" value="Genomic_DNA"/>
</dbReference>